<dbReference type="Proteomes" id="UP000184170">
    <property type="component" value="Unassembled WGS sequence"/>
</dbReference>
<dbReference type="PRINTS" id="PR00702">
    <property type="entry name" value="ACRIFLAVINRP"/>
</dbReference>
<dbReference type="Gene3D" id="3.30.2090.10">
    <property type="entry name" value="Multidrug efflux transporter AcrB TolC docking domain, DN and DC subdomains"/>
    <property type="match status" value="2"/>
</dbReference>
<feature type="domain" description="Membrane transport protein MMPL" evidence="6">
    <location>
        <begin position="869"/>
        <end position="1030"/>
    </location>
</feature>
<dbReference type="Gene3D" id="3.30.70.1320">
    <property type="entry name" value="Multidrug efflux transporter AcrB pore domain like"/>
    <property type="match status" value="1"/>
</dbReference>
<dbReference type="PANTHER" id="PTHR32063">
    <property type="match status" value="1"/>
</dbReference>
<feature type="transmembrane region" description="Helical" evidence="5">
    <location>
        <begin position="541"/>
        <end position="561"/>
    </location>
</feature>
<dbReference type="STRING" id="494016.SAMN04487965_2601"/>
<reference evidence="8" key="1">
    <citation type="submission" date="2016-11" db="EMBL/GenBank/DDBJ databases">
        <authorList>
            <person name="Varghese N."/>
            <person name="Submissions S."/>
        </authorList>
    </citation>
    <scope>NUCLEOTIDE SEQUENCE [LARGE SCALE GENOMIC DNA]</scope>
    <source>
        <strain evidence="8">CGMCC 1.7063</strain>
    </source>
</reference>
<feature type="transmembrane region" description="Helical" evidence="5">
    <location>
        <begin position="897"/>
        <end position="917"/>
    </location>
</feature>
<dbReference type="Gene3D" id="3.30.70.1430">
    <property type="entry name" value="Multidrug efflux transporter AcrB pore domain"/>
    <property type="match status" value="2"/>
</dbReference>
<feature type="transmembrane region" description="Helical" evidence="5">
    <location>
        <begin position="432"/>
        <end position="452"/>
    </location>
</feature>
<dbReference type="Pfam" id="PF03176">
    <property type="entry name" value="MMPL"/>
    <property type="match status" value="1"/>
</dbReference>
<evidence type="ECO:0000256" key="1">
    <source>
        <dbReference type="ARBA" id="ARBA00004141"/>
    </source>
</evidence>
<evidence type="ECO:0000313" key="8">
    <source>
        <dbReference type="Proteomes" id="UP000184170"/>
    </source>
</evidence>
<dbReference type="InterPro" id="IPR004869">
    <property type="entry name" value="MMPL_dom"/>
</dbReference>
<name>A0A1M5E687_9GAMM</name>
<dbReference type="Gene3D" id="1.20.1640.10">
    <property type="entry name" value="Multidrug efflux transporter AcrB transmembrane domain"/>
    <property type="match status" value="2"/>
</dbReference>
<dbReference type="PANTHER" id="PTHR32063:SF14">
    <property type="entry name" value="BLL4319 PROTEIN"/>
    <property type="match status" value="1"/>
</dbReference>
<dbReference type="GO" id="GO:0005886">
    <property type="term" value="C:plasma membrane"/>
    <property type="evidence" value="ECO:0007669"/>
    <property type="project" value="TreeGrafter"/>
</dbReference>
<feature type="transmembrane region" description="Helical" evidence="5">
    <location>
        <begin position="923"/>
        <end position="948"/>
    </location>
</feature>
<sequence>MILSDVSVKRPVFALVLSLLLVVFGLISFDRLPLREYPDIDPPIVSITTDYPGASAAVVETRITRMIEDRVAGIEGIKTISSSSVDGRSRISIEFTINRDVDAAANDIRDRVSAVFDDLPSEADPPEIEKVDSNDDVILWLNLTAENRTIPELSDYASRYLVDRFSVLDGVARVRVGGSKDYAMRIWLDRNAMTAHGVTSGDIERALRAENRELPAGYLESSDRQFTLRLQRQFRAEEDFARLAIATGANGHVVRLADVARVELGSVEDRSTFRGNGEPMVGIGITKQSTGNIIAVAEAAKREMEKVNGELPEGMRIALSYDSSVFVSEAIKEVYTTLAIAVLLVVLVIYLFLGNWRATLVPAITVPVSLIATSMLLYAFGFSINLLTLLALVLAIGLVVDDAIVVLENIFRRMDELGEPPLLAAYRGAREVGFAVVATTLVLVAVFVPITFLEGDIGRLFSEFALTMSAAVIFSSLTALTMSAAVIFSSLTALTLSPMLASKLIKPSDRGNGLTQLMDRQMARVQASYRRGLDGLLRRRWIAGAVFALVMAFAALAVKLIPSEYAPREDRGAFFLLVNGPEGASYQYMQEYMDTIEQRLMPLVDAGYVRRLLVRSPRSFGTSATFNSGIVILTLAPWEQRPSGFELMNMVRDKVSDLSGVRAFPVMRQGFGGGLGKPVQFVLGGPSYEQLTEWRDTLNAEIAKSNPGLLGVDWDYKETQPQMRIDVDYERAADLGVQVSEVGSTLQTMFGSLRATTFINDGEEYDVILEGERELQRTPSSLDSIYARSSTSGQLIPLASLVNVQELADSPNLQRYNRIRSITLEANLADDLVLGDAIGYLNSLVAEKLDGTPLIDYKGQSKNFQDSGSTIVFAILLGALVVFLVLAAQFESFVHPLVIMLTVPLAMAGALAGLLAASQSLNIYSQVGLIMLVGLAAKNGILIVEFANQLRDRGLAFGEALRQASATRLRPILMTGITTAAGSLPLLLSSGAGSETRAVIGNVVLFGVLAATLFTVFIVPVAYDLLARRTGSPGEVEREIDKLEQQHQ</sequence>
<evidence type="ECO:0000259" key="6">
    <source>
        <dbReference type="Pfam" id="PF03176"/>
    </source>
</evidence>
<dbReference type="SUPFAM" id="SSF82693">
    <property type="entry name" value="Multidrug efflux transporter AcrB pore domain, PN1, PN2, PC1 and PC2 subdomains"/>
    <property type="match status" value="3"/>
</dbReference>
<dbReference type="SUPFAM" id="SSF82714">
    <property type="entry name" value="Multidrug efflux transporter AcrB TolC docking domain, DN and DC subdomains"/>
    <property type="match status" value="2"/>
</dbReference>
<dbReference type="InterPro" id="IPR001036">
    <property type="entry name" value="Acrflvin-R"/>
</dbReference>
<dbReference type="OrthoDB" id="9757904at2"/>
<feature type="transmembrane region" description="Helical" evidence="5">
    <location>
        <begin position="1000"/>
        <end position="1023"/>
    </location>
</feature>
<keyword evidence="3 5" id="KW-1133">Transmembrane helix</keyword>
<organism evidence="7 8">
    <name type="scientific">Microbulbifer donghaiensis</name>
    <dbReference type="NCBI Taxonomy" id="494016"/>
    <lineage>
        <taxon>Bacteria</taxon>
        <taxon>Pseudomonadati</taxon>
        <taxon>Pseudomonadota</taxon>
        <taxon>Gammaproteobacteria</taxon>
        <taxon>Cellvibrionales</taxon>
        <taxon>Microbulbiferaceae</taxon>
        <taxon>Microbulbifer</taxon>
    </lineage>
</organism>
<evidence type="ECO:0000313" key="7">
    <source>
        <dbReference type="EMBL" id="SHF74680.1"/>
    </source>
</evidence>
<keyword evidence="4 5" id="KW-0472">Membrane</keyword>
<dbReference type="GO" id="GO:0042910">
    <property type="term" value="F:xenobiotic transmembrane transporter activity"/>
    <property type="evidence" value="ECO:0007669"/>
    <property type="project" value="TreeGrafter"/>
</dbReference>
<feature type="transmembrane region" description="Helical" evidence="5">
    <location>
        <begin position="472"/>
        <end position="496"/>
    </location>
</feature>
<dbReference type="RefSeq" id="WP_073275812.1">
    <property type="nucleotide sequence ID" value="NZ_FQVA01000003.1"/>
</dbReference>
<evidence type="ECO:0000256" key="3">
    <source>
        <dbReference type="ARBA" id="ARBA00022989"/>
    </source>
</evidence>
<feature type="transmembrane region" description="Helical" evidence="5">
    <location>
        <begin position="969"/>
        <end position="988"/>
    </location>
</feature>
<dbReference type="SUPFAM" id="SSF82866">
    <property type="entry name" value="Multidrug efflux transporter AcrB transmembrane domain"/>
    <property type="match status" value="2"/>
</dbReference>
<evidence type="ECO:0000256" key="5">
    <source>
        <dbReference type="SAM" id="Phobius"/>
    </source>
</evidence>
<dbReference type="InterPro" id="IPR027463">
    <property type="entry name" value="AcrB_DN_DC_subdom"/>
</dbReference>
<keyword evidence="8" id="KW-1185">Reference proteome</keyword>
<feature type="transmembrane region" description="Helical" evidence="5">
    <location>
        <begin position="386"/>
        <end position="411"/>
    </location>
</feature>
<dbReference type="Gene3D" id="3.30.70.1440">
    <property type="entry name" value="Multidrug efflux transporter AcrB pore domain"/>
    <property type="match status" value="1"/>
</dbReference>
<feature type="transmembrane region" description="Helical" evidence="5">
    <location>
        <begin position="871"/>
        <end position="890"/>
    </location>
</feature>
<feature type="transmembrane region" description="Helical" evidence="5">
    <location>
        <begin position="12"/>
        <end position="29"/>
    </location>
</feature>
<dbReference type="EMBL" id="FQVA01000003">
    <property type="protein sequence ID" value="SHF74680.1"/>
    <property type="molecule type" value="Genomic_DNA"/>
</dbReference>
<accession>A0A1M5E687</accession>
<proteinExistence type="predicted"/>
<dbReference type="AlphaFoldDB" id="A0A1M5E687"/>
<gene>
    <name evidence="7" type="ORF">SAMN04487965_2601</name>
</gene>
<comment type="subcellular location">
    <subcellularLocation>
        <location evidence="1">Membrane</location>
        <topology evidence="1">Multi-pass membrane protein</topology>
    </subcellularLocation>
</comment>
<evidence type="ECO:0000256" key="2">
    <source>
        <dbReference type="ARBA" id="ARBA00022692"/>
    </source>
</evidence>
<keyword evidence="2 5" id="KW-0812">Transmembrane</keyword>
<evidence type="ECO:0000256" key="4">
    <source>
        <dbReference type="ARBA" id="ARBA00023136"/>
    </source>
</evidence>
<feature type="transmembrane region" description="Helical" evidence="5">
    <location>
        <begin position="334"/>
        <end position="353"/>
    </location>
</feature>
<protein>
    <submittedName>
        <fullName evidence="7">Multidrug efflux pump</fullName>
    </submittedName>
</protein>
<feature type="transmembrane region" description="Helical" evidence="5">
    <location>
        <begin position="360"/>
        <end position="380"/>
    </location>
</feature>
<dbReference type="Pfam" id="PF00873">
    <property type="entry name" value="ACR_tran"/>
    <property type="match status" value="1"/>
</dbReference>